<evidence type="ECO:0000313" key="1">
    <source>
        <dbReference type="EMBL" id="CAA7600122.1"/>
    </source>
</evidence>
<protein>
    <submittedName>
        <fullName evidence="1">Uncharacterized protein</fullName>
    </submittedName>
</protein>
<dbReference type="Gene3D" id="1.10.3910.10">
    <property type="entry name" value="SP0561-like"/>
    <property type="match status" value="1"/>
</dbReference>
<gene>
    <name evidence="1" type="ORF">DEACI_0772</name>
    <name evidence="2" type="ORF">DEACI_3984</name>
</gene>
<reference evidence="1" key="2">
    <citation type="submission" date="2020-01" db="EMBL/GenBank/DDBJ databases">
        <authorList>
            <person name="Hornung B."/>
        </authorList>
    </citation>
    <scope>NUCLEOTIDE SEQUENCE</scope>
    <source>
        <strain evidence="1">PacBioINE</strain>
    </source>
</reference>
<dbReference type="RefSeq" id="WP_240983844.1">
    <property type="nucleotide sequence ID" value="NZ_CDGJ01000134.1"/>
</dbReference>
<dbReference type="EMBL" id="CDGJ01000134">
    <property type="protein sequence ID" value="CEJ09500.1"/>
    <property type="molecule type" value="Genomic_DNA"/>
</dbReference>
<evidence type="ECO:0000313" key="2">
    <source>
        <dbReference type="EMBL" id="CEJ09500.1"/>
    </source>
</evidence>
<organism evidence="1">
    <name type="scientific">Acididesulfobacillus acetoxydans</name>
    <dbReference type="NCBI Taxonomy" id="1561005"/>
    <lineage>
        <taxon>Bacteria</taxon>
        <taxon>Bacillati</taxon>
        <taxon>Bacillota</taxon>
        <taxon>Clostridia</taxon>
        <taxon>Eubacteriales</taxon>
        <taxon>Peptococcaceae</taxon>
        <taxon>Acididesulfobacillus</taxon>
    </lineage>
</organism>
<accession>A0A8S0WEH3</accession>
<keyword evidence="3" id="KW-1185">Reference proteome</keyword>
<name>A0A8S0WEH3_9FIRM</name>
<dbReference type="Proteomes" id="UP000836597">
    <property type="component" value="Chromosome"/>
</dbReference>
<reference evidence="2" key="1">
    <citation type="submission" date="2014-11" db="EMBL/GenBank/DDBJ databases">
        <authorList>
            <person name="Hornung B.V."/>
        </authorList>
    </citation>
    <scope>NUCLEOTIDE SEQUENCE</scope>
    <source>
        <strain evidence="2">INE</strain>
    </source>
</reference>
<evidence type="ECO:0000313" key="3">
    <source>
        <dbReference type="Proteomes" id="UP001071230"/>
    </source>
</evidence>
<sequence>MINRDSSVEEIMEIPGVMTFFIENGISPFSCAGSFPGSLGKLLELKRVSPEKQEAFIKMLSELVQQKLNIETSVGSLPPLK</sequence>
<dbReference type="EMBL" id="LR746496">
    <property type="protein sequence ID" value="CAA7600122.1"/>
    <property type="molecule type" value="Genomic_DNA"/>
</dbReference>
<dbReference type="InterPro" id="IPR038062">
    <property type="entry name" value="ScdA-like_N_sf"/>
</dbReference>
<dbReference type="AlphaFoldDB" id="A0A8S0WEH3"/>
<proteinExistence type="predicted"/>
<dbReference type="KEGG" id="aacx:DEACI_0772"/>
<dbReference type="Proteomes" id="UP001071230">
    <property type="component" value="Unassembled WGS sequence"/>
</dbReference>